<dbReference type="OrthoDB" id="3479518at2"/>
<feature type="compositionally biased region" description="Basic and acidic residues" evidence="1">
    <location>
        <begin position="187"/>
        <end position="200"/>
    </location>
</feature>
<dbReference type="Proteomes" id="UP000309174">
    <property type="component" value="Unassembled WGS sequence"/>
</dbReference>
<feature type="region of interest" description="Disordered" evidence="1">
    <location>
        <begin position="70"/>
        <end position="96"/>
    </location>
</feature>
<gene>
    <name evidence="2" type="ORF">ETD83_14015</name>
</gene>
<evidence type="ECO:0000256" key="1">
    <source>
        <dbReference type="SAM" id="MobiDB-lite"/>
    </source>
</evidence>
<feature type="compositionally biased region" description="Low complexity" evidence="1">
    <location>
        <begin position="27"/>
        <end position="37"/>
    </location>
</feature>
<feature type="compositionally biased region" description="Basic and acidic residues" evidence="1">
    <location>
        <begin position="220"/>
        <end position="230"/>
    </location>
</feature>
<feature type="region of interest" description="Disordered" evidence="1">
    <location>
        <begin position="27"/>
        <end position="57"/>
    </location>
</feature>
<comment type="caution">
    <text evidence="2">The sequence shown here is derived from an EMBL/GenBank/DDBJ whole genome shotgun (WGS) entry which is preliminary data.</text>
</comment>
<accession>A0A5C4JEB5</accession>
<dbReference type="RefSeq" id="WP_138645554.1">
    <property type="nucleotide sequence ID" value="NZ_VCKW01000059.1"/>
</dbReference>
<dbReference type="AlphaFoldDB" id="A0A5C4JEB5"/>
<organism evidence="2 3">
    <name type="scientific">Actinomadura soli</name>
    <dbReference type="NCBI Taxonomy" id="2508997"/>
    <lineage>
        <taxon>Bacteria</taxon>
        <taxon>Bacillati</taxon>
        <taxon>Actinomycetota</taxon>
        <taxon>Actinomycetes</taxon>
        <taxon>Streptosporangiales</taxon>
        <taxon>Thermomonosporaceae</taxon>
        <taxon>Actinomadura</taxon>
    </lineage>
</organism>
<keyword evidence="3" id="KW-1185">Reference proteome</keyword>
<protein>
    <submittedName>
        <fullName evidence="2">Uncharacterized protein</fullName>
    </submittedName>
</protein>
<sequence>MIPLLVRLIAIAGFAIAGWMALSALGGPASAAQPSAPHENAASAPRGGGGLIADRPGSWDDLSSRVQEVGDHPLKGLGSQPGVLPDGSLESGDRPDRVLRTWRDDVAGLRGPVREIEDDPVRYLQKRRHALFDRKDRAVRQLRDLTDAAGVPRVRIPDVRRAPIVSDLAAGVAKSNPTLDGALRPPNAERPEHGRTKAASDEVAAARPGGHGAATAPKASADEPGDRDAGHCAGCQGERRGPLAPADQDEPWTGSSAGHQLAPVAELRSVRSPAIPPGVEPSTFHRTALTDVSAPGGPSVVPD</sequence>
<proteinExistence type="predicted"/>
<evidence type="ECO:0000313" key="2">
    <source>
        <dbReference type="EMBL" id="TMR01747.1"/>
    </source>
</evidence>
<feature type="region of interest" description="Disordered" evidence="1">
    <location>
        <begin position="175"/>
        <end position="303"/>
    </location>
</feature>
<dbReference type="EMBL" id="VCKW01000059">
    <property type="protein sequence ID" value="TMR01747.1"/>
    <property type="molecule type" value="Genomic_DNA"/>
</dbReference>
<name>A0A5C4JEB5_9ACTN</name>
<reference evidence="2 3" key="1">
    <citation type="submission" date="2019-05" db="EMBL/GenBank/DDBJ databases">
        <title>Draft genome sequence of Actinomadura sp. 14C53.</title>
        <authorList>
            <person name="Saricaoglu S."/>
            <person name="Isik K."/>
        </authorList>
    </citation>
    <scope>NUCLEOTIDE SEQUENCE [LARGE SCALE GENOMIC DNA]</scope>
    <source>
        <strain evidence="2 3">14C53</strain>
    </source>
</reference>
<evidence type="ECO:0000313" key="3">
    <source>
        <dbReference type="Proteomes" id="UP000309174"/>
    </source>
</evidence>